<reference evidence="1 2" key="1">
    <citation type="submission" date="2023-12" db="EMBL/GenBank/DDBJ databases">
        <title>A high-quality genome assembly for Dillenia turbinata (Dilleniales).</title>
        <authorList>
            <person name="Chanderbali A."/>
        </authorList>
    </citation>
    <scope>NUCLEOTIDE SEQUENCE [LARGE SCALE GENOMIC DNA]</scope>
    <source>
        <strain evidence="1">LSX21</strain>
        <tissue evidence="1">Leaf</tissue>
    </source>
</reference>
<dbReference type="AlphaFoldDB" id="A0AAN8V5J6"/>
<name>A0AAN8V5J6_9MAGN</name>
<organism evidence="1 2">
    <name type="scientific">Dillenia turbinata</name>
    <dbReference type="NCBI Taxonomy" id="194707"/>
    <lineage>
        <taxon>Eukaryota</taxon>
        <taxon>Viridiplantae</taxon>
        <taxon>Streptophyta</taxon>
        <taxon>Embryophyta</taxon>
        <taxon>Tracheophyta</taxon>
        <taxon>Spermatophyta</taxon>
        <taxon>Magnoliopsida</taxon>
        <taxon>eudicotyledons</taxon>
        <taxon>Gunneridae</taxon>
        <taxon>Pentapetalae</taxon>
        <taxon>Dilleniales</taxon>
        <taxon>Dilleniaceae</taxon>
        <taxon>Dillenia</taxon>
    </lineage>
</organism>
<dbReference type="Proteomes" id="UP001370490">
    <property type="component" value="Unassembled WGS sequence"/>
</dbReference>
<evidence type="ECO:0000313" key="1">
    <source>
        <dbReference type="EMBL" id="KAK6927875.1"/>
    </source>
</evidence>
<protein>
    <submittedName>
        <fullName evidence="1">Uncharacterized protein</fullName>
    </submittedName>
</protein>
<sequence>MDCLLSHTPHILVLQPLQPSLATCDCECDDQKTEIPLGRFIEEGFRGIYVQGLDDGTENEQNSGN</sequence>
<keyword evidence="2" id="KW-1185">Reference proteome</keyword>
<proteinExistence type="predicted"/>
<accession>A0AAN8V5J6</accession>
<gene>
    <name evidence="1" type="ORF">RJ641_006466</name>
</gene>
<evidence type="ECO:0000313" key="2">
    <source>
        <dbReference type="Proteomes" id="UP001370490"/>
    </source>
</evidence>
<comment type="caution">
    <text evidence="1">The sequence shown here is derived from an EMBL/GenBank/DDBJ whole genome shotgun (WGS) entry which is preliminary data.</text>
</comment>
<dbReference type="EMBL" id="JBAMMX010000014">
    <property type="protein sequence ID" value="KAK6927875.1"/>
    <property type="molecule type" value="Genomic_DNA"/>
</dbReference>